<evidence type="ECO:0000313" key="2">
    <source>
        <dbReference type="Proteomes" id="UP000474042"/>
    </source>
</evidence>
<organism evidence="1 2">
    <name type="scientific">Clostridium butyricum</name>
    <dbReference type="NCBI Taxonomy" id="1492"/>
    <lineage>
        <taxon>Bacteria</taxon>
        <taxon>Bacillati</taxon>
        <taxon>Bacillota</taxon>
        <taxon>Clostridia</taxon>
        <taxon>Eubacteriales</taxon>
        <taxon>Clostridiaceae</taxon>
        <taxon>Clostridium</taxon>
    </lineage>
</organism>
<name>A0A6L9EQN1_CLOBU</name>
<accession>A0A6L9EQN1</accession>
<sequence>MCNHIGSYIINDVLKEIANAGIFKELGKKRTQELTLKIMDVGRKYNCNEGEILDGIAQECGVCSFCSSANDDINEEGLCPKCRQDK</sequence>
<protein>
    <submittedName>
        <fullName evidence="1">Uncharacterized protein</fullName>
    </submittedName>
</protein>
<reference evidence="1 2" key="1">
    <citation type="submission" date="2020-01" db="EMBL/GenBank/DDBJ databases">
        <title>Genome sequence of a 1,3-propanediol producer, Clostridium butyricum S3.</title>
        <authorList>
            <person name="Zhou J."/>
        </authorList>
    </citation>
    <scope>NUCLEOTIDE SEQUENCE [LARGE SCALE GENOMIC DNA]</scope>
    <source>
        <strain evidence="1 2">S3</strain>
    </source>
</reference>
<comment type="caution">
    <text evidence="1">The sequence shown here is derived from an EMBL/GenBank/DDBJ whole genome shotgun (WGS) entry which is preliminary data.</text>
</comment>
<dbReference type="Proteomes" id="UP000474042">
    <property type="component" value="Unassembled WGS sequence"/>
</dbReference>
<proteinExistence type="predicted"/>
<dbReference type="EMBL" id="WOFV02000052">
    <property type="protein sequence ID" value="NAS19010.1"/>
    <property type="molecule type" value="Genomic_DNA"/>
</dbReference>
<gene>
    <name evidence="1" type="ORF">GND98_014305</name>
</gene>
<dbReference type="AlphaFoldDB" id="A0A6L9EQN1"/>
<evidence type="ECO:0000313" key="1">
    <source>
        <dbReference type="EMBL" id="NAS19010.1"/>
    </source>
</evidence>